<dbReference type="EMBL" id="NQJD01000008">
    <property type="protein sequence ID" value="TAA75327.1"/>
    <property type="molecule type" value="Genomic_DNA"/>
</dbReference>
<dbReference type="InterPro" id="IPR012334">
    <property type="entry name" value="Pectin_lyas_fold"/>
</dbReference>
<dbReference type="InterPro" id="IPR051550">
    <property type="entry name" value="SCF-Subunits/Alg-Epimerases"/>
</dbReference>
<dbReference type="SUPFAM" id="SSF51126">
    <property type="entry name" value="Pectin lyase-like"/>
    <property type="match status" value="1"/>
</dbReference>
<dbReference type="InterPro" id="IPR011050">
    <property type="entry name" value="Pectin_lyase_fold/virulence"/>
</dbReference>
<dbReference type="PANTHER" id="PTHR22990:SF15">
    <property type="entry name" value="F-BOX ONLY PROTEIN 10"/>
    <property type="match status" value="1"/>
</dbReference>
<accession>A0A521G2T0</accession>
<evidence type="ECO:0000313" key="2">
    <source>
        <dbReference type="EMBL" id="TAA75327.1"/>
    </source>
</evidence>
<protein>
    <recommendedName>
        <fullName evidence="4">Pectinesterase</fullName>
    </recommendedName>
</protein>
<dbReference type="PANTHER" id="PTHR22990">
    <property type="entry name" value="F-BOX ONLY PROTEIN"/>
    <property type="match status" value="1"/>
</dbReference>
<dbReference type="GO" id="GO:0006511">
    <property type="term" value="P:ubiquitin-dependent protein catabolic process"/>
    <property type="evidence" value="ECO:0007669"/>
    <property type="project" value="TreeGrafter"/>
</dbReference>
<evidence type="ECO:0008006" key="4">
    <source>
        <dbReference type="Google" id="ProtNLM"/>
    </source>
</evidence>
<comment type="caution">
    <text evidence="2">The sequence shown here is derived from an EMBL/GenBank/DDBJ whole genome shotgun (WGS) entry which is preliminary data.</text>
</comment>
<dbReference type="Gene3D" id="2.160.20.10">
    <property type="entry name" value="Single-stranded right-handed beta-helix, Pectin lyase-like"/>
    <property type="match status" value="1"/>
</dbReference>
<sequence>MPCRHQPRRSLNRLQRGRNAVIMRLMQEQATNTAAEEPELSRTPLAFLSYVNKDDKYANGPPTVVVDSSNHDDYATITNALKAVKAGTRIFVRPGLYKESIVIDKPVEIIGEGERSDIMIAGDGSNAVRFDAENGRIANLTLYCCVAIAKGKLELEDCDISGSGNDCVRIHKGATPLIRRCRIHGGNSYCT</sequence>
<gene>
    <name evidence="2" type="ORF">CDV28_10866</name>
</gene>
<evidence type="ECO:0000313" key="3">
    <source>
        <dbReference type="Proteomes" id="UP000316238"/>
    </source>
</evidence>
<dbReference type="Proteomes" id="UP000316238">
    <property type="component" value="Unassembled WGS sequence"/>
</dbReference>
<reference evidence="2" key="1">
    <citation type="submission" date="2017-07" db="EMBL/GenBank/DDBJ databases">
        <title>The cable genome - Insights into the physiology and evolution of filamentous bacteria capable of sulfide oxidation via long distance electron transfer.</title>
        <authorList>
            <person name="Thorup C."/>
            <person name="Bjerg J.T."/>
            <person name="Schreiber L."/>
            <person name="Nielsen L.P."/>
            <person name="Kjeldsen K.U."/>
            <person name="Boesen T."/>
            <person name="Boggild A."/>
            <person name="Meysman F."/>
            <person name="Geelhoed J."/>
            <person name="Schramm A."/>
        </authorList>
    </citation>
    <scope>NUCLEOTIDE SEQUENCE [LARGE SCALE GENOMIC DNA]</scope>
    <source>
        <strain evidence="2">GS</strain>
    </source>
</reference>
<evidence type="ECO:0000256" key="1">
    <source>
        <dbReference type="ARBA" id="ARBA00022737"/>
    </source>
</evidence>
<proteinExistence type="predicted"/>
<keyword evidence="1" id="KW-0677">Repeat</keyword>
<organism evidence="2 3">
    <name type="scientific">Candidatus Electronema aureum</name>
    <dbReference type="NCBI Taxonomy" id="2005002"/>
    <lineage>
        <taxon>Bacteria</taxon>
        <taxon>Pseudomonadati</taxon>
        <taxon>Thermodesulfobacteriota</taxon>
        <taxon>Desulfobulbia</taxon>
        <taxon>Desulfobulbales</taxon>
        <taxon>Desulfobulbaceae</taxon>
        <taxon>Candidatus Electronema</taxon>
    </lineage>
</organism>
<dbReference type="AlphaFoldDB" id="A0A521G2T0"/>
<name>A0A521G2T0_9BACT</name>
<keyword evidence="3" id="KW-1185">Reference proteome</keyword>